<dbReference type="KEGG" id="mxa:MXAN_4855"/>
<organism evidence="1 2">
    <name type="scientific">Myxococcus xanthus (strain DK1622)</name>
    <dbReference type="NCBI Taxonomy" id="246197"/>
    <lineage>
        <taxon>Bacteria</taxon>
        <taxon>Pseudomonadati</taxon>
        <taxon>Myxococcota</taxon>
        <taxon>Myxococcia</taxon>
        <taxon>Myxococcales</taxon>
        <taxon>Cystobacterineae</taxon>
        <taxon>Myxococcaceae</taxon>
        <taxon>Myxococcus</taxon>
    </lineage>
</organism>
<evidence type="ECO:0000313" key="2">
    <source>
        <dbReference type="Proteomes" id="UP000002402"/>
    </source>
</evidence>
<sequence length="59" mass="6630">MLLLIARTVPGMVARNAGRDVRRPRLFCLFLRDEGKPPQASTLTVDQLRRASHLLDSSL</sequence>
<gene>
    <name evidence="1" type="ordered locus">MXAN_4855</name>
</gene>
<dbReference type="EnsemblBacteria" id="ABF90921">
    <property type="protein sequence ID" value="ABF90921"/>
    <property type="gene ID" value="MXAN_4855"/>
</dbReference>
<accession>Q1D2V9</accession>
<dbReference type="AlphaFoldDB" id="Q1D2V9"/>
<evidence type="ECO:0000313" key="1">
    <source>
        <dbReference type="EMBL" id="ABF90921.1"/>
    </source>
</evidence>
<protein>
    <submittedName>
        <fullName evidence="1">Uncharacterized protein</fullName>
    </submittedName>
</protein>
<name>Q1D2V9_MYXXD</name>
<keyword evidence="2" id="KW-1185">Reference proteome</keyword>
<dbReference type="EMBL" id="CP000113">
    <property type="protein sequence ID" value="ABF90921.1"/>
    <property type="molecule type" value="Genomic_DNA"/>
</dbReference>
<dbReference type="Proteomes" id="UP000002402">
    <property type="component" value="Chromosome"/>
</dbReference>
<proteinExistence type="predicted"/>
<dbReference type="HOGENOM" id="CLU_2955757_0_0_7"/>
<reference evidence="1 2" key="1">
    <citation type="journal article" date="2006" name="Proc. Natl. Acad. Sci. U.S.A.">
        <title>Evolution of sensory complexity recorded in a myxobacterial genome.</title>
        <authorList>
            <person name="Goldman B.S."/>
            <person name="Nierman W.C."/>
            <person name="Kaiser D."/>
            <person name="Slater S.C."/>
            <person name="Durkin A.S."/>
            <person name="Eisen J.A."/>
            <person name="Ronning C.M."/>
            <person name="Barbazuk W.B."/>
            <person name="Blanchard M."/>
            <person name="Field C."/>
            <person name="Halling C."/>
            <person name="Hinkle G."/>
            <person name="Iartchuk O."/>
            <person name="Kim H.S."/>
            <person name="Mackenzie C."/>
            <person name="Madupu R."/>
            <person name="Miller N."/>
            <person name="Shvartsbeyn A."/>
            <person name="Sullivan S.A."/>
            <person name="Vaudin M."/>
            <person name="Wiegand R."/>
            <person name="Kaplan H.B."/>
        </authorList>
    </citation>
    <scope>NUCLEOTIDE SEQUENCE [LARGE SCALE GENOMIC DNA]</scope>
    <source>
        <strain evidence="2">DK1622</strain>
    </source>
</reference>